<gene>
    <name evidence="2" type="ORF">M5K25_009513</name>
</gene>
<reference evidence="2 3" key="1">
    <citation type="journal article" date="2024" name="Plant Biotechnol. J.">
        <title>Dendrobium thyrsiflorum genome and its molecular insights into genes involved in important horticultural traits.</title>
        <authorList>
            <person name="Chen B."/>
            <person name="Wang J.Y."/>
            <person name="Zheng P.J."/>
            <person name="Li K.L."/>
            <person name="Liang Y.M."/>
            <person name="Chen X.F."/>
            <person name="Zhang C."/>
            <person name="Zhao X."/>
            <person name="He X."/>
            <person name="Zhang G.Q."/>
            <person name="Liu Z.J."/>
            <person name="Xu Q."/>
        </authorList>
    </citation>
    <scope>NUCLEOTIDE SEQUENCE [LARGE SCALE GENOMIC DNA]</scope>
    <source>
        <strain evidence="2">GZMU011</strain>
    </source>
</reference>
<keyword evidence="3" id="KW-1185">Reference proteome</keyword>
<feature type="compositionally biased region" description="Gly residues" evidence="1">
    <location>
        <begin position="55"/>
        <end position="65"/>
    </location>
</feature>
<organism evidence="2 3">
    <name type="scientific">Dendrobium thyrsiflorum</name>
    <name type="common">Pinecone-like raceme dendrobium</name>
    <name type="synonym">Orchid</name>
    <dbReference type="NCBI Taxonomy" id="117978"/>
    <lineage>
        <taxon>Eukaryota</taxon>
        <taxon>Viridiplantae</taxon>
        <taxon>Streptophyta</taxon>
        <taxon>Embryophyta</taxon>
        <taxon>Tracheophyta</taxon>
        <taxon>Spermatophyta</taxon>
        <taxon>Magnoliopsida</taxon>
        <taxon>Liliopsida</taxon>
        <taxon>Asparagales</taxon>
        <taxon>Orchidaceae</taxon>
        <taxon>Epidendroideae</taxon>
        <taxon>Malaxideae</taxon>
        <taxon>Dendrobiinae</taxon>
        <taxon>Dendrobium</taxon>
    </lineage>
</organism>
<protein>
    <submittedName>
        <fullName evidence="2">Uncharacterized protein</fullName>
    </submittedName>
</protein>
<dbReference type="EMBL" id="JANQDX010000008">
    <property type="protein sequence ID" value="KAL0920382.1"/>
    <property type="molecule type" value="Genomic_DNA"/>
</dbReference>
<dbReference type="AlphaFoldDB" id="A0ABD0VCP2"/>
<name>A0ABD0VCP2_DENTH</name>
<feature type="region of interest" description="Disordered" evidence="1">
    <location>
        <begin position="44"/>
        <end position="81"/>
    </location>
</feature>
<evidence type="ECO:0000256" key="1">
    <source>
        <dbReference type="SAM" id="MobiDB-lite"/>
    </source>
</evidence>
<dbReference type="PANTHER" id="PTHR47481">
    <property type="match status" value="1"/>
</dbReference>
<evidence type="ECO:0000313" key="2">
    <source>
        <dbReference type="EMBL" id="KAL0920382.1"/>
    </source>
</evidence>
<dbReference type="PANTHER" id="PTHR47481:SF31">
    <property type="entry name" value="OS01G0873500 PROTEIN"/>
    <property type="match status" value="1"/>
</dbReference>
<accession>A0ABD0VCP2</accession>
<evidence type="ECO:0000313" key="3">
    <source>
        <dbReference type="Proteomes" id="UP001552299"/>
    </source>
</evidence>
<proteinExistence type="predicted"/>
<sequence length="305" mass="33296">MAESAALYFSSSFHLLPVLFRQADPLSPKQNFASSSSSSVRSRSVRTIRCRSGDSGEGGCFGGDPYGPYPWESSTPSDEPTDNHLVWHSQTLEIFTASGFDGFLTDTAVQPPKFVPAVDGVPTPNPSYTQWLPLDAEDVNLYTLNGLPPSYNAFKIVIHTNLQPLSLDNLYSLLCSEEVNIVTDALRDIHLSDSSSHQVALIANCGRSRGRVSFSYNRGHFASCDGHLAFNKSARSSASQVECQICRKKGHSPVNCWFKANLTYQTPSSTSTTFVALATDDSSSQDWFLDIGASFHVTSDRGVNF</sequence>
<dbReference type="Proteomes" id="UP001552299">
    <property type="component" value="Unassembled WGS sequence"/>
</dbReference>
<comment type="caution">
    <text evidence="2">The sequence shown here is derived from an EMBL/GenBank/DDBJ whole genome shotgun (WGS) entry which is preliminary data.</text>
</comment>